<dbReference type="KEGG" id="hcv:FTV88_1378"/>
<evidence type="ECO:0000313" key="5">
    <source>
        <dbReference type="EMBL" id="QGG47525.1"/>
    </source>
</evidence>
<proteinExistence type="predicted"/>
<organism evidence="5 6">
    <name type="scientific">Heliorestis convoluta</name>
    <dbReference type="NCBI Taxonomy" id="356322"/>
    <lineage>
        <taxon>Bacteria</taxon>
        <taxon>Bacillati</taxon>
        <taxon>Bacillota</taxon>
        <taxon>Clostridia</taxon>
        <taxon>Eubacteriales</taxon>
        <taxon>Heliobacteriaceae</taxon>
        <taxon>Heliorestis</taxon>
    </lineage>
</organism>
<keyword evidence="6" id="KW-1185">Reference proteome</keyword>
<dbReference type="OrthoDB" id="2985276at2"/>
<evidence type="ECO:0000259" key="4">
    <source>
        <dbReference type="PROSITE" id="PS51272"/>
    </source>
</evidence>
<feature type="domain" description="SLH" evidence="4">
    <location>
        <begin position="470"/>
        <end position="533"/>
    </location>
</feature>
<keyword evidence="3" id="KW-0732">Signal</keyword>
<evidence type="ECO:0000256" key="2">
    <source>
        <dbReference type="SAM" id="MobiDB-lite"/>
    </source>
</evidence>
<dbReference type="Proteomes" id="UP000366051">
    <property type="component" value="Chromosome"/>
</dbReference>
<feature type="domain" description="SLH" evidence="4">
    <location>
        <begin position="405"/>
        <end position="468"/>
    </location>
</feature>
<evidence type="ECO:0000256" key="3">
    <source>
        <dbReference type="SAM" id="SignalP"/>
    </source>
</evidence>
<accession>A0A5Q2N4M9</accession>
<sequence length="542" mass="60849">MQKAISFLLTLLLLFFTAGTAWGASSHMPLEGGIANEYDYEEYIFVTGQPVHMQGTVRVTISAGRGDTTTTRFTFNLSDATGQNKLNRSTTYVEMATQREDQQQSTKTTQLDRITETITIDGNRYQLVDGRNFKSVLVDKHPVVNYYSGNWEGRKIYNVNRNQGRLTVESSGHTIGYDHNWGRSETQRMTHLLQYRPVNPGVEDNSPFTSPWDGQVDYAINLSTNRQVLYHNNDPVNISFSGGYIISEQGSSASVIRYDLPWMAEIDNEPIIDNHYRHRDELQLSLTTSPKVHRLYVPNFEDIRNHWAQSYVNRLAGLKAWNGHSGYFGPIQPITRLDFARAFVQTLGIVSPEGPSGMIAYTAGYPNLPNPGEKAQGPNSTTRPSARDPYNGATGTPRQLAAASNPSPFADITPAMEGFEEVRLAHAQKIMNGVSATRFDPYGLLTREQAATLIVRGLGLIDLAPAGFTYSPFYDDHQISPWARDSIYVAQELGILTGDNYGYYRPQEVMTRAEAAALQVKAIEFLQYDLKHDYRDRLLNLF</sequence>
<feature type="compositionally biased region" description="Polar residues" evidence="2">
    <location>
        <begin position="393"/>
        <end position="407"/>
    </location>
</feature>
<feature type="signal peptide" evidence="3">
    <location>
        <begin position="1"/>
        <end position="23"/>
    </location>
</feature>
<dbReference type="RefSeq" id="WP_153724882.1">
    <property type="nucleotide sequence ID" value="NZ_CP045875.1"/>
</dbReference>
<evidence type="ECO:0000256" key="1">
    <source>
        <dbReference type="ARBA" id="ARBA00022737"/>
    </source>
</evidence>
<reference evidence="6" key="1">
    <citation type="submission" date="2019-11" db="EMBL/GenBank/DDBJ databases">
        <title>Genome sequence of Heliorestis convoluta strain HH, an alkaliphilic and minimalistic phototrophic bacterium from a soda lake in Egypt.</title>
        <authorList>
            <person name="Dewey E.D."/>
            <person name="Stokes L.M."/>
            <person name="Burchell B.M."/>
            <person name="Shaffer K.N."/>
            <person name="Huntington A.M."/>
            <person name="Baker J.M."/>
            <person name="Nadendla S."/>
            <person name="Giglio M.G."/>
            <person name="Touchman J.W."/>
            <person name="Blankenship R.E."/>
            <person name="Madigan M.T."/>
            <person name="Sattley W.M."/>
        </authorList>
    </citation>
    <scope>NUCLEOTIDE SEQUENCE [LARGE SCALE GENOMIC DNA]</scope>
    <source>
        <strain evidence="6">HH</strain>
    </source>
</reference>
<dbReference type="EMBL" id="CP045875">
    <property type="protein sequence ID" value="QGG47525.1"/>
    <property type="molecule type" value="Genomic_DNA"/>
</dbReference>
<feature type="domain" description="SLH" evidence="4">
    <location>
        <begin position="295"/>
        <end position="357"/>
    </location>
</feature>
<dbReference type="PROSITE" id="PS51272">
    <property type="entry name" value="SLH"/>
    <property type="match status" value="3"/>
</dbReference>
<dbReference type="Pfam" id="PF00395">
    <property type="entry name" value="SLH"/>
    <property type="match status" value="3"/>
</dbReference>
<gene>
    <name evidence="5" type="ORF">FTV88_1378</name>
</gene>
<keyword evidence="1" id="KW-0677">Repeat</keyword>
<feature type="chain" id="PRO_5024304882" evidence="3">
    <location>
        <begin position="24"/>
        <end position="542"/>
    </location>
</feature>
<name>A0A5Q2N4M9_9FIRM</name>
<dbReference type="InterPro" id="IPR001119">
    <property type="entry name" value="SLH_dom"/>
</dbReference>
<evidence type="ECO:0000313" key="6">
    <source>
        <dbReference type="Proteomes" id="UP000366051"/>
    </source>
</evidence>
<protein>
    <submittedName>
        <fullName evidence="5">S-layer domain containing protein</fullName>
    </submittedName>
</protein>
<feature type="region of interest" description="Disordered" evidence="2">
    <location>
        <begin position="369"/>
        <end position="407"/>
    </location>
</feature>
<dbReference type="AlphaFoldDB" id="A0A5Q2N4M9"/>